<proteinExistence type="predicted"/>
<comment type="caution">
    <text evidence="6">The sequence shown here is derived from an EMBL/GenBank/DDBJ whole genome shotgun (WGS) entry which is preliminary data.</text>
</comment>
<keyword evidence="4" id="KW-0812">Transmembrane</keyword>
<dbReference type="AlphaFoldDB" id="A0A163C8G9"/>
<dbReference type="STRING" id="1642818.AWE51_01550"/>
<name>A0A163C8G9_9FLAO</name>
<dbReference type="PANTHER" id="PTHR43280:SF29">
    <property type="entry name" value="ARAC-FAMILY TRANSCRIPTIONAL REGULATOR"/>
    <property type="match status" value="1"/>
</dbReference>
<dbReference type="Proteomes" id="UP000076715">
    <property type="component" value="Unassembled WGS sequence"/>
</dbReference>
<dbReference type="SMART" id="SM00342">
    <property type="entry name" value="HTH_ARAC"/>
    <property type="match status" value="1"/>
</dbReference>
<protein>
    <recommendedName>
        <fullName evidence="5">HTH araC/xylS-type domain-containing protein</fullName>
    </recommendedName>
</protein>
<organism evidence="6 7">
    <name type="scientific">Aquimarina aggregata</name>
    <dbReference type="NCBI Taxonomy" id="1642818"/>
    <lineage>
        <taxon>Bacteria</taxon>
        <taxon>Pseudomonadati</taxon>
        <taxon>Bacteroidota</taxon>
        <taxon>Flavobacteriia</taxon>
        <taxon>Flavobacteriales</taxon>
        <taxon>Flavobacteriaceae</taxon>
        <taxon>Aquimarina</taxon>
    </lineage>
</organism>
<evidence type="ECO:0000256" key="1">
    <source>
        <dbReference type="ARBA" id="ARBA00023015"/>
    </source>
</evidence>
<dbReference type="PROSITE" id="PS01124">
    <property type="entry name" value="HTH_ARAC_FAMILY_2"/>
    <property type="match status" value="1"/>
</dbReference>
<dbReference type="OrthoDB" id="5492415at2"/>
<gene>
    <name evidence="6" type="ORF">AWE51_01550</name>
</gene>
<keyword evidence="4" id="KW-0472">Membrane</keyword>
<dbReference type="Pfam" id="PF12833">
    <property type="entry name" value="HTH_18"/>
    <property type="match status" value="1"/>
</dbReference>
<dbReference type="PANTHER" id="PTHR43280">
    <property type="entry name" value="ARAC-FAMILY TRANSCRIPTIONAL REGULATOR"/>
    <property type="match status" value="1"/>
</dbReference>
<feature type="transmembrane region" description="Helical" evidence="4">
    <location>
        <begin position="71"/>
        <end position="91"/>
    </location>
</feature>
<evidence type="ECO:0000256" key="4">
    <source>
        <dbReference type="SAM" id="Phobius"/>
    </source>
</evidence>
<feature type="domain" description="HTH araC/xylS-type" evidence="5">
    <location>
        <begin position="258"/>
        <end position="366"/>
    </location>
</feature>
<feature type="transmembrane region" description="Helical" evidence="4">
    <location>
        <begin position="6"/>
        <end position="25"/>
    </location>
</feature>
<evidence type="ECO:0000259" key="5">
    <source>
        <dbReference type="PROSITE" id="PS01124"/>
    </source>
</evidence>
<keyword evidence="1" id="KW-0805">Transcription regulation</keyword>
<feature type="transmembrane region" description="Helical" evidence="4">
    <location>
        <begin position="103"/>
        <end position="122"/>
    </location>
</feature>
<evidence type="ECO:0000256" key="2">
    <source>
        <dbReference type="ARBA" id="ARBA00023125"/>
    </source>
</evidence>
<dbReference type="EMBL" id="LQRT01000002">
    <property type="protein sequence ID" value="KZS42155.1"/>
    <property type="molecule type" value="Genomic_DNA"/>
</dbReference>
<feature type="transmembrane region" description="Helical" evidence="4">
    <location>
        <begin position="184"/>
        <end position="208"/>
    </location>
</feature>
<feature type="transmembrane region" description="Helical" evidence="4">
    <location>
        <begin position="142"/>
        <end position="163"/>
    </location>
</feature>
<dbReference type="RefSeq" id="WP_066309356.1">
    <property type="nucleotide sequence ID" value="NZ_LQRT01000002.1"/>
</dbReference>
<dbReference type="PROSITE" id="PS00041">
    <property type="entry name" value="HTH_ARAC_FAMILY_1"/>
    <property type="match status" value="1"/>
</dbReference>
<dbReference type="InterPro" id="IPR018060">
    <property type="entry name" value="HTH_AraC"/>
</dbReference>
<dbReference type="SUPFAM" id="SSF46689">
    <property type="entry name" value="Homeodomain-like"/>
    <property type="match status" value="1"/>
</dbReference>
<sequence length="371" mass="42658">MNLTLTSVLLLFGIFQSIVMILLILITRNRKQIQNKLLISILGVLGLSILPTFLGNSGIIQNNPNLMFLPVRLSIFVFPLLFLYVKSVFVSDFKIGIPDLKHLVFPFVFWIYSIILWINTIDHSLEAKGAVALTFYYFQIKYAHDVSLLLMLLIYTWFAYQLINKAKNYRLSKNQLQFYKWLKYLFFFLMAGAILDLVSIVIGEVYGYWKGSPLDELLGISFTILIKIYYSIIVYVISVIGYASYSKFIVSNYPVIDNAISNKIIEAMEVKKMFLNPDLSLRILAEDLDTTTGVVSKIINTDFKVSFNDFVNKYRIEEVKNKLDTNSSGQFTLLALAQDSGFKSKTTFYRAFQKFTSHTPKSYLKTLNSQK</sequence>
<keyword evidence="4" id="KW-1133">Transmembrane helix</keyword>
<dbReference type="InterPro" id="IPR009057">
    <property type="entry name" value="Homeodomain-like_sf"/>
</dbReference>
<feature type="transmembrane region" description="Helical" evidence="4">
    <location>
        <begin position="37"/>
        <end position="59"/>
    </location>
</feature>
<dbReference type="Gene3D" id="1.10.10.60">
    <property type="entry name" value="Homeodomain-like"/>
    <property type="match status" value="1"/>
</dbReference>
<keyword evidence="7" id="KW-1185">Reference proteome</keyword>
<dbReference type="GO" id="GO:0003700">
    <property type="term" value="F:DNA-binding transcription factor activity"/>
    <property type="evidence" value="ECO:0007669"/>
    <property type="project" value="InterPro"/>
</dbReference>
<dbReference type="InterPro" id="IPR018062">
    <property type="entry name" value="HTH_AraC-typ_CS"/>
</dbReference>
<evidence type="ECO:0000313" key="6">
    <source>
        <dbReference type="EMBL" id="KZS42155.1"/>
    </source>
</evidence>
<reference evidence="6 7" key="1">
    <citation type="submission" date="2016-01" db="EMBL/GenBank/DDBJ databases">
        <title>The draft genome sequence of Aquimarina sp. RZW4-3-2.</title>
        <authorList>
            <person name="Wang Y."/>
        </authorList>
    </citation>
    <scope>NUCLEOTIDE SEQUENCE [LARGE SCALE GENOMIC DNA]</scope>
    <source>
        <strain evidence="6 7">RZW4-3-2</strain>
    </source>
</reference>
<evidence type="ECO:0000313" key="7">
    <source>
        <dbReference type="Proteomes" id="UP000076715"/>
    </source>
</evidence>
<accession>A0A163C8G9</accession>
<keyword evidence="2" id="KW-0238">DNA-binding</keyword>
<dbReference type="GO" id="GO:0043565">
    <property type="term" value="F:sequence-specific DNA binding"/>
    <property type="evidence" value="ECO:0007669"/>
    <property type="project" value="InterPro"/>
</dbReference>
<feature type="transmembrane region" description="Helical" evidence="4">
    <location>
        <begin position="220"/>
        <end position="243"/>
    </location>
</feature>
<keyword evidence="3" id="KW-0804">Transcription</keyword>
<evidence type="ECO:0000256" key="3">
    <source>
        <dbReference type="ARBA" id="ARBA00023163"/>
    </source>
</evidence>